<organism evidence="2 3">
    <name type="scientific">Clostridium aestuarii</name>
    <dbReference type="NCBI Taxonomy" id="338193"/>
    <lineage>
        <taxon>Bacteria</taxon>
        <taxon>Bacillati</taxon>
        <taxon>Bacillota</taxon>
        <taxon>Clostridia</taxon>
        <taxon>Eubacteriales</taxon>
        <taxon>Clostridiaceae</taxon>
        <taxon>Clostridium</taxon>
    </lineage>
</organism>
<protein>
    <submittedName>
        <fullName evidence="2">DUF3794 domain-containing protein</fullName>
    </submittedName>
</protein>
<comment type="caution">
    <text evidence="2">The sequence shown here is derived from an EMBL/GenBank/DDBJ whole genome shotgun (WGS) entry which is preliminary data.</text>
</comment>
<dbReference type="Pfam" id="PF12673">
    <property type="entry name" value="SipL"/>
    <property type="match status" value="1"/>
</dbReference>
<name>A0ABT4CVZ7_9CLOT</name>
<evidence type="ECO:0000313" key="2">
    <source>
        <dbReference type="EMBL" id="MCY6483164.1"/>
    </source>
</evidence>
<dbReference type="RefSeq" id="WP_268039421.1">
    <property type="nucleotide sequence ID" value="NZ_JAPQER010000001.1"/>
</dbReference>
<dbReference type="Proteomes" id="UP001078443">
    <property type="component" value="Unassembled WGS sequence"/>
</dbReference>
<gene>
    <name evidence="2" type="ORF">OW763_02190</name>
</gene>
<reference evidence="2" key="1">
    <citation type="submission" date="2022-12" db="EMBL/GenBank/DDBJ databases">
        <authorList>
            <person name="Wang J."/>
        </authorList>
    </citation>
    <scope>NUCLEOTIDE SEQUENCE</scope>
    <source>
        <strain evidence="2">HY-45-18</strain>
    </source>
</reference>
<feature type="domain" description="SipL SPOCS" evidence="1">
    <location>
        <begin position="46"/>
        <end position="110"/>
    </location>
</feature>
<dbReference type="InterPro" id="IPR024300">
    <property type="entry name" value="SipL_SPOCS_dom"/>
</dbReference>
<proteinExistence type="predicted"/>
<evidence type="ECO:0000313" key="3">
    <source>
        <dbReference type="Proteomes" id="UP001078443"/>
    </source>
</evidence>
<sequence>MGVIRNHIDVEGITPEEQFPTKIKNGQILEYSEIENIFIPKYNTGIKNIFQIVIDVKVTNTKIIDIPLGKMVIIDGVKKIKIIYGGRGHSNKANIVNLELPYNTFFELPRDKEIGDINVLIVDAYFNLIGSRKVYGHIVYLVDIHYGDGSFSNKEKEVKQGKIKKQEIEQVEEIKEAEILRELSKESMLDVTDEILISKENINNEDDEKELIDIEAEYL</sequence>
<keyword evidence="3" id="KW-1185">Reference proteome</keyword>
<evidence type="ECO:0000259" key="1">
    <source>
        <dbReference type="Pfam" id="PF12673"/>
    </source>
</evidence>
<dbReference type="EMBL" id="JAPQER010000001">
    <property type="protein sequence ID" value="MCY6483164.1"/>
    <property type="molecule type" value="Genomic_DNA"/>
</dbReference>
<accession>A0ABT4CVZ7</accession>